<dbReference type="SUPFAM" id="SSF56112">
    <property type="entry name" value="Protein kinase-like (PK-like)"/>
    <property type="match status" value="1"/>
</dbReference>
<dbReference type="FunFam" id="3.30.200.20:FF:000147">
    <property type="entry name" value="probable serine/threonine protein kinase IREH1"/>
    <property type="match status" value="1"/>
</dbReference>
<dbReference type="AlphaFoldDB" id="A0A9Q0FCT0"/>
<keyword evidence="5" id="KW-0808">Transferase</keyword>
<evidence type="ECO:0000259" key="16">
    <source>
        <dbReference type="PROSITE" id="PS51285"/>
    </source>
</evidence>
<feature type="region of interest" description="Disordered" evidence="14">
    <location>
        <begin position="569"/>
        <end position="606"/>
    </location>
</feature>
<dbReference type="PANTHER" id="PTHR24356">
    <property type="entry name" value="SERINE/THREONINE-PROTEIN KINASE"/>
    <property type="match status" value="1"/>
</dbReference>
<dbReference type="PROSITE" id="PS50011">
    <property type="entry name" value="PROTEIN_KINASE_DOM"/>
    <property type="match status" value="1"/>
</dbReference>
<evidence type="ECO:0000256" key="3">
    <source>
        <dbReference type="ARBA" id="ARBA00022527"/>
    </source>
</evidence>
<dbReference type="Pfam" id="PF00069">
    <property type="entry name" value="Pkinase"/>
    <property type="match status" value="1"/>
</dbReference>
<dbReference type="PROSITE" id="PS51257">
    <property type="entry name" value="PROKAR_LIPOPROTEIN"/>
    <property type="match status" value="1"/>
</dbReference>
<organism evidence="17 18">
    <name type="scientific">Turnera subulata</name>
    <dbReference type="NCBI Taxonomy" id="218843"/>
    <lineage>
        <taxon>Eukaryota</taxon>
        <taxon>Viridiplantae</taxon>
        <taxon>Streptophyta</taxon>
        <taxon>Embryophyta</taxon>
        <taxon>Tracheophyta</taxon>
        <taxon>Spermatophyta</taxon>
        <taxon>Magnoliopsida</taxon>
        <taxon>eudicotyledons</taxon>
        <taxon>Gunneridae</taxon>
        <taxon>Pentapetalae</taxon>
        <taxon>rosids</taxon>
        <taxon>fabids</taxon>
        <taxon>Malpighiales</taxon>
        <taxon>Passifloraceae</taxon>
        <taxon>Turnera</taxon>
    </lineage>
</organism>
<dbReference type="InterPro" id="IPR008271">
    <property type="entry name" value="Ser/Thr_kinase_AS"/>
</dbReference>
<feature type="compositionally biased region" description="Basic and acidic residues" evidence="14">
    <location>
        <begin position="446"/>
        <end position="475"/>
    </location>
</feature>
<keyword evidence="10" id="KW-0862">Zinc</keyword>
<dbReference type="Pfam" id="PF26031">
    <property type="entry name" value="IREH1"/>
    <property type="match status" value="1"/>
</dbReference>
<dbReference type="EMBL" id="JAKUCV010006183">
    <property type="protein sequence ID" value="KAJ4828414.1"/>
    <property type="molecule type" value="Genomic_DNA"/>
</dbReference>
<evidence type="ECO:0000256" key="12">
    <source>
        <dbReference type="ARBA" id="ARBA00047899"/>
    </source>
</evidence>
<dbReference type="GO" id="GO:0008270">
    <property type="term" value="F:zinc ion binding"/>
    <property type="evidence" value="ECO:0007669"/>
    <property type="project" value="UniProtKB-KW"/>
</dbReference>
<feature type="compositionally biased region" description="Low complexity" evidence="14">
    <location>
        <begin position="570"/>
        <end position="587"/>
    </location>
</feature>
<accession>A0A9Q0FCT0</accession>
<keyword evidence="4" id="KW-0597">Phosphoprotein</keyword>
<dbReference type="InterPro" id="IPR011009">
    <property type="entry name" value="Kinase-like_dom_sf"/>
</dbReference>
<comment type="catalytic activity">
    <reaction evidence="12">
        <text>L-threonyl-[protein] + ATP = O-phospho-L-threonyl-[protein] + ADP + H(+)</text>
        <dbReference type="Rhea" id="RHEA:46608"/>
        <dbReference type="Rhea" id="RHEA-COMP:11060"/>
        <dbReference type="Rhea" id="RHEA-COMP:11605"/>
        <dbReference type="ChEBI" id="CHEBI:15378"/>
        <dbReference type="ChEBI" id="CHEBI:30013"/>
        <dbReference type="ChEBI" id="CHEBI:30616"/>
        <dbReference type="ChEBI" id="CHEBI:61977"/>
        <dbReference type="ChEBI" id="CHEBI:456216"/>
        <dbReference type="EC" id="2.7.11.1"/>
    </reaction>
</comment>
<evidence type="ECO:0000256" key="10">
    <source>
        <dbReference type="ARBA" id="ARBA00022833"/>
    </source>
</evidence>
<feature type="domain" description="AGC-kinase C-terminal" evidence="16">
    <location>
        <begin position="1083"/>
        <end position="1182"/>
    </location>
</feature>
<dbReference type="PROSITE" id="PS51285">
    <property type="entry name" value="AGC_KINASE_CTER"/>
    <property type="match status" value="1"/>
</dbReference>
<gene>
    <name evidence="17" type="ORF">Tsubulata_022866</name>
</gene>
<dbReference type="InterPro" id="IPR058783">
    <property type="entry name" value="IREH1/IRE-like_N"/>
</dbReference>
<dbReference type="InterPro" id="IPR000719">
    <property type="entry name" value="Prot_kinase_dom"/>
</dbReference>
<dbReference type="SMART" id="SM00220">
    <property type="entry name" value="S_TKc"/>
    <property type="match status" value="1"/>
</dbReference>
<evidence type="ECO:0000256" key="8">
    <source>
        <dbReference type="ARBA" id="ARBA00022771"/>
    </source>
</evidence>
<evidence type="ECO:0000256" key="1">
    <source>
        <dbReference type="ARBA" id="ARBA00009903"/>
    </source>
</evidence>
<keyword evidence="6" id="KW-0479">Metal-binding</keyword>
<feature type="compositionally biased region" description="Polar residues" evidence="14">
    <location>
        <begin position="423"/>
        <end position="438"/>
    </location>
</feature>
<feature type="region of interest" description="Disordered" evidence="14">
    <location>
        <begin position="631"/>
        <end position="655"/>
    </location>
</feature>
<dbReference type="GO" id="GO:0005524">
    <property type="term" value="F:ATP binding"/>
    <property type="evidence" value="ECO:0007669"/>
    <property type="project" value="UniProtKB-KW"/>
</dbReference>
<dbReference type="GO" id="GO:0035556">
    <property type="term" value="P:intracellular signal transduction"/>
    <property type="evidence" value="ECO:0007669"/>
    <property type="project" value="TreeGrafter"/>
</dbReference>
<dbReference type="PANTHER" id="PTHR24356:SF395">
    <property type="entry name" value="SERINE_THREONINE PROTEIN KINASE IRE-RELATED"/>
    <property type="match status" value="1"/>
</dbReference>
<dbReference type="InterPro" id="IPR000961">
    <property type="entry name" value="AGC-kinase_C"/>
</dbReference>
<dbReference type="OrthoDB" id="162894at2759"/>
<evidence type="ECO:0000256" key="9">
    <source>
        <dbReference type="ARBA" id="ARBA00022777"/>
    </source>
</evidence>
<keyword evidence="8" id="KW-0863">Zinc-finger</keyword>
<evidence type="ECO:0000259" key="15">
    <source>
        <dbReference type="PROSITE" id="PS50011"/>
    </source>
</evidence>
<keyword evidence="3" id="KW-0723">Serine/threonine-protein kinase</keyword>
<dbReference type="InterPro" id="IPR050236">
    <property type="entry name" value="Ser_Thr_kinase_AGC"/>
</dbReference>
<protein>
    <recommendedName>
        <fullName evidence="2">non-specific serine/threonine protein kinase</fullName>
        <ecNumber evidence="2">2.7.11.1</ecNumber>
    </recommendedName>
</protein>
<comment type="similarity">
    <text evidence="1">Belongs to the protein kinase superfamily. AGC Ser/Thr protein kinase family.</text>
</comment>
<comment type="catalytic activity">
    <reaction evidence="13">
        <text>L-seryl-[protein] + ATP = O-phospho-L-seryl-[protein] + ADP + H(+)</text>
        <dbReference type="Rhea" id="RHEA:17989"/>
        <dbReference type="Rhea" id="RHEA-COMP:9863"/>
        <dbReference type="Rhea" id="RHEA-COMP:11604"/>
        <dbReference type="ChEBI" id="CHEBI:15378"/>
        <dbReference type="ChEBI" id="CHEBI:29999"/>
        <dbReference type="ChEBI" id="CHEBI:30616"/>
        <dbReference type="ChEBI" id="CHEBI:83421"/>
        <dbReference type="ChEBI" id="CHEBI:456216"/>
        <dbReference type="EC" id="2.7.11.1"/>
    </reaction>
</comment>
<evidence type="ECO:0000256" key="13">
    <source>
        <dbReference type="ARBA" id="ARBA00048679"/>
    </source>
</evidence>
<evidence type="ECO:0000256" key="11">
    <source>
        <dbReference type="ARBA" id="ARBA00022840"/>
    </source>
</evidence>
<feature type="region of interest" description="Disordered" evidence="14">
    <location>
        <begin position="1"/>
        <end position="29"/>
    </location>
</feature>
<evidence type="ECO:0000313" key="18">
    <source>
        <dbReference type="Proteomes" id="UP001141552"/>
    </source>
</evidence>
<evidence type="ECO:0000256" key="2">
    <source>
        <dbReference type="ARBA" id="ARBA00012513"/>
    </source>
</evidence>
<feature type="domain" description="Protein kinase" evidence="15">
    <location>
        <begin position="794"/>
        <end position="1082"/>
    </location>
</feature>
<evidence type="ECO:0000256" key="14">
    <source>
        <dbReference type="SAM" id="MobiDB-lite"/>
    </source>
</evidence>
<dbReference type="Gene3D" id="1.10.510.10">
    <property type="entry name" value="Transferase(Phosphotransferase) domain 1"/>
    <property type="match status" value="1"/>
</dbReference>
<sequence>MSNPENRASSSTMTSSASTSTSTSSSCSFGFKLRKIPPIPVRRGHLLHDSASVGSFSPIDDSEFTITTNNDGDDDDNDDDEDFMNNGCIEGDDGRKNPNTPIIVASALGLNHIRTRSAQFQSPLRFSSSSEYNVPAETTTVQWCTSQTNVSSSAAASTEQCPDWRKVAWSQSKPYRQFSHLNPALESNPVALAKEVQSPRFQAILRVTSGRKKKAPDVKSFSHELNSKGVRPFPVWKSRAFGHMEEVMVGIRKKFVRLKDEVNADLGLFAGDLVGILEKTSDPHPEWRETLEDLLLVARQCAVMTSNEFWMKCEGIVQNLDDRRQELPMGILRQAHTRLLFILTRCTRIVQFQKESGYDLGFHQLSDLGVYPEKILEIVDQDYNGTSDIGRKLGIEKMRKKIRSQEQSIMGVKQHPVDHHSEANTGKNVESPSSSYRMSSWKKLPSARDKNRKGDEGADTPSKDKLEPLKIKDEIGTAGDDKDENLYTAELPPPGGGKKVTWGLWGEQHSIPYDNSMICRICEVEIPIVHVQEHSIICTIADRCDLKGLTVNERLERVAETLERILDSWTPKSTPKSPATPKSPGTPRGDESDELSPKRSSFSGHCSEDMLDLVPDAFITEDLNILPDISCETRSNMSPDRDKKTSVGTLTPRSPLLTPRTSQIELLLSGRRTITELENYQQISKLLDLARSVANVSGSENGTLECMLDHLEDLKYAIQDRKADALIVETFGRRIEKLLQEKYVQLVAEADDEKLDSLTHLADEDSSVEEDTSRSLRASPINICCKDRTSIEDFEIIKPISRGAYGRVFLAKKRTTGDFFAIKVLRKSDMIRKNAVENILAERDILISARNPFVVRLFYSFTCRENLYLVMEYLNGGDLYSLLKNLGCLDEDMARIYIAEVVLALEYLHSLNVIHRDLKPDNLLIGQDGHLKLTDFGLSKVGLIDSTDDFSGPSLGSTGFLDDDEPKGQPSSKQEQRQKHSVVGTPDYLAPEILLGMGHGATADWWSVGIVLFEMLVGVPPFNAETPQKIFDNIMNRDIPWPKVPEEMSYEAHDLIDKLLTENSVQRLGATGAKEVKRHPFFKDISWDTLARQKAMFIPAAEAHDTSYFMSRYIWGTADENFQGGSDFDEFTDSSNSSFSNTQDEDGDECRSLTEFHTPTLAVQYSFSNFSFKNLSQLASINYDLVVKSTKDAADASKHSVP</sequence>
<keyword evidence="18" id="KW-1185">Reference proteome</keyword>
<evidence type="ECO:0000256" key="4">
    <source>
        <dbReference type="ARBA" id="ARBA00022553"/>
    </source>
</evidence>
<proteinExistence type="inferred from homology"/>
<reference evidence="17" key="1">
    <citation type="submission" date="2022-02" db="EMBL/GenBank/DDBJ databases">
        <authorList>
            <person name="Henning P.M."/>
            <person name="McCubbin A.G."/>
            <person name="Shore J.S."/>
        </authorList>
    </citation>
    <scope>NUCLEOTIDE SEQUENCE</scope>
    <source>
        <strain evidence="17">F60SS</strain>
        <tissue evidence="17">Leaves</tissue>
    </source>
</reference>
<feature type="compositionally biased region" description="Low complexity" evidence="14">
    <location>
        <begin position="9"/>
        <end position="28"/>
    </location>
</feature>
<comment type="caution">
    <text evidence="17">The sequence shown here is derived from an EMBL/GenBank/DDBJ whole genome shotgun (WGS) entry which is preliminary data.</text>
</comment>
<dbReference type="Gene3D" id="3.30.200.20">
    <property type="entry name" value="Phosphorylase Kinase, domain 1"/>
    <property type="match status" value="1"/>
</dbReference>
<feature type="region of interest" description="Disordered" evidence="14">
    <location>
        <begin position="404"/>
        <end position="493"/>
    </location>
</feature>
<feature type="region of interest" description="Disordered" evidence="14">
    <location>
        <begin position="58"/>
        <end position="79"/>
    </location>
</feature>
<keyword evidence="9" id="KW-0418">Kinase</keyword>
<dbReference type="Proteomes" id="UP001141552">
    <property type="component" value="Unassembled WGS sequence"/>
</dbReference>
<dbReference type="GO" id="GO:0004674">
    <property type="term" value="F:protein serine/threonine kinase activity"/>
    <property type="evidence" value="ECO:0007669"/>
    <property type="project" value="UniProtKB-KW"/>
</dbReference>
<dbReference type="EC" id="2.7.11.1" evidence="2"/>
<reference evidence="17" key="2">
    <citation type="journal article" date="2023" name="Plants (Basel)">
        <title>Annotation of the Turnera subulata (Passifloraceae) Draft Genome Reveals the S-Locus Evolved after the Divergence of Turneroideae from Passifloroideae in a Stepwise Manner.</title>
        <authorList>
            <person name="Henning P.M."/>
            <person name="Roalson E.H."/>
            <person name="Mir W."/>
            <person name="McCubbin A.G."/>
            <person name="Shore J.S."/>
        </authorList>
    </citation>
    <scope>NUCLEOTIDE SEQUENCE</scope>
    <source>
        <strain evidence="17">F60SS</strain>
    </source>
</reference>
<feature type="region of interest" description="Disordered" evidence="14">
    <location>
        <begin position="955"/>
        <end position="982"/>
    </location>
</feature>
<evidence type="ECO:0000256" key="5">
    <source>
        <dbReference type="ARBA" id="ARBA00022679"/>
    </source>
</evidence>
<evidence type="ECO:0000256" key="7">
    <source>
        <dbReference type="ARBA" id="ARBA00022741"/>
    </source>
</evidence>
<dbReference type="PROSITE" id="PS00108">
    <property type="entry name" value="PROTEIN_KINASE_ST"/>
    <property type="match status" value="1"/>
</dbReference>
<keyword evidence="7" id="KW-0547">Nucleotide-binding</keyword>
<name>A0A9Q0FCT0_9ROSI</name>
<evidence type="ECO:0000313" key="17">
    <source>
        <dbReference type="EMBL" id="KAJ4828414.1"/>
    </source>
</evidence>
<keyword evidence="11" id="KW-0067">ATP-binding</keyword>
<evidence type="ECO:0000256" key="6">
    <source>
        <dbReference type="ARBA" id="ARBA00022723"/>
    </source>
</evidence>
<dbReference type="CDD" id="cd05579">
    <property type="entry name" value="STKc_MAST_like"/>
    <property type="match status" value="1"/>
</dbReference>